<dbReference type="EMBL" id="KV424004">
    <property type="protein sequence ID" value="KZT54931.1"/>
    <property type="molecule type" value="Genomic_DNA"/>
</dbReference>
<organism evidence="1 2">
    <name type="scientific">Calocera cornea HHB12733</name>
    <dbReference type="NCBI Taxonomy" id="1353952"/>
    <lineage>
        <taxon>Eukaryota</taxon>
        <taxon>Fungi</taxon>
        <taxon>Dikarya</taxon>
        <taxon>Basidiomycota</taxon>
        <taxon>Agaricomycotina</taxon>
        <taxon>Dacrymycetes</taxon>
        <taxon>Dacrymycetales</taxon>
        <taxon>Dacrymycetaceae</taxon>
        <taxon>Calocera</taxon>
    </lineage>
</organism>
<proteinExistence type="predicted"/>
<sequence length="70" mass="7392">MAQAHTVGSAFSIVTSAEATETPAPDLPYHLDPSLPRTLQDQFSKALQGLSDLTANITDLSARPVDKGAR</sequence>
<keyword evidence="2" id="KW-1185">Reference proteome</keyword>
<evidence type="ECO:0000313" key="1">
    <source>
        <dbReference type="EMBL" id="KZT54931.1"/>
    </source>
</evidence>
<protein>
    <submittedName>
        <fullName evidence="1">Uncharacterized protein</fullName>
    </submittedName>
</protein>
<dbReference type="AlphaFoldDB" id="A0A165EIE0"/>
<reference evidence="1 2" key="1">
    <citation type="journal article" date="2016" name="Mol. Biol. Evol.">
        <title>Comparative Genomics of Early-Diverging Mushroom-Forming Fungi Provides Insights into the Origins of Lignocellulose Decay Capabilities.</title>
        <authorList>
            <person name="Nagy L.G."/>
            <person name="Riley R."/>
            <person name="Tritt A."/>
            <person name="Adam C."/>
            <person name="Daum C."/>
            <person name="Floudas D."/>
            <person name="Sun H."/>
            <person name="Yadav J.S."/>
            <person name="Pangilinan J."/>
            <person name="Larsson K.H."/>
            <person name="Matsuura K."/>
            <person name="Barry K."/>
            <person name="Labutti K."/>
            <person name="Kuo R."/>
            <person name="Ohm R.A."/>
            <person name="Bhattacharya S.S."/>
            <person name="Shirouzu T."/>
            <person name="Yoshinaga Y."/>
            <person name="Martin F.M."/>
            <person name="Grigoriev I.V."/>
            <person name="Hibbett D.S."/>
        </authorList>
    </citation>
    <scope>NUCLEOTIDE SEQUENCE [LARGE SCALE GENOMIC DNA]</scope>
    <source>
        <strain evidence="1 2">HHB12733</strain>
    </source>
</reference>
<name>A0A165EIE0_9BASI</name>
<dbReference type="Proteomes" id="UP000076842">
    <property type="component" value="Unassembled WGS sequence"/>
</dbReference>
<evidence type="ECO:0000313" key="2">
    <source>
        <dbReference type="Proteomes" id="UP000076842"/>
    </source>
</evidence>
<gene>
    <name evidence="1" type="ORF">CALCODRAFT_485169</name>
</gene>
<dbReference type="InParanoid" id="A0A165EIE0"/>
<accession>A0A165EIE0</accession>